<evidence type="ECO:0000313" key="1">
    <source>
        <dbReference type="EMBL" id="CAF9920754.1"/>
    </source>
</evidence>
<evidence type="ECO:0000313" key="2">
    <source>
        <dbReference type="Proteomes" id="UP000664521"/>
    </source>
</evidence>
<comment type="caution">
    <text evidence="1">The sequence shown here is derived from an EMBL/GenBank/DDBJ whole genome shotgun (WGS) entry which is preliminary data.</text>
</comment>
<reference evidence="1" key="1">
    <citation type="submission" date="2021-03" db="EMBL/GenBank/DDBJ databases">
        <authorList>
            <person name="Tagirdzhanova G."/>
        </authorList>
    </citation>
    <scope>NUCLEOTIDE SEQUENCE</scope>
</reference>
<proteinExistence type="predicted"/>
<accession>A0A8H3IP29</accession>
<dbReference type="Proteomes" id="UP000664521">
    <property type="component" value="Unassembled WGS sequence"/>
</dbReference>
<sequence length="286" mass="31979">MASNLAEDYMDAMKMWPYGQALYHATPTTDLAPNICGYIGPLGKWVPLIFLDDTENLAHNGLTFLENTVAQRPIKHEWGPKTSSSVACSNLGANAGASTLPAGFPAEVNLVLEFQSSSEFGAVLHCPKSVIEEAYYQNQRHLFKNWAKQNAQKLLELWPEVKKHGFWVVMSTYSTTDVWLNAWRGREKQIHMGFSVDVAGLGKIGPSGEFYKGESGGGWTRNTAEKDERLVVFFGGVKMKYLPWTFGKYVKEDRRGDEEDAVTATDPESKENFMIECEFVGEEAET</sequence>
<name>A0A8H3IP29_9LECA</name>
<protein>
    <submittedName>
        <fullName evidence="1">Uncharacterized protein</fullName>
    </submittedName>
</protein>
<keyword evidence="2" id="KW-1185">Reference proteome</keyword>
<dbReference type="OrthoDB" id="2883672at2759"/>
<dbReference type="AlphaFoldDB" id="A0A8H3IP29"/>
<gene>
    <name evidence="1" type="ORF">HETSPECPRED_004353</name>
</gene>
<organism evidence="1 2">
    <name type="scientific">Heterodermia speciosa</name>
    <dbReference type="NCBI Taxonomy" id="116794"/>
    <lineage>
        <taxon>Eukaryota</taxon>
        <taxon>Fungi</taxon>
        <taxon>Dikarya</taxon>
        <taxon>Ascomycota</taxon>
        <taxon>Pezizomycotina</taxon>
        <taxon>Lecanoromycetes</taxon>
        <taxon>OSLEUM clade</taxon>
        <taxon>Lecanoromycetidae</taxon>
        <taxon>Caliciales</taxon>
        <taxon>Physciaceae</taxon>
        <taxon>Heterodermia</taxon>
    </lineage>
</organism>
<dbReference type="EMBL" id="CAJPDS010000026">
    <property type="protein sequence ID" value="CAF9920754.1"/>
    <property type="molecule type" value="Genomic_DNA"/>
</dbReference>